<evidence type="ECO:0000256" key="4">
    <source>
        <dbReference type="PROSITE-ProRule" id="PRU00091"/>
    </source>
</evidence>
<feature type="compositionally biased region" description="Low complexity" evidence="5">
    <location>
        <begin position="426"/>
        <end position="440"/>
    </location>
</feature>
<feature type="domain" description="FYVE-type" evidence="6">
    <location>
        <begin position="48"/>
        <end position="110"/>
    </location>
</feature>
<feature type="compositionally biased region" description="Polar residues" evidence="5">
    <location>
        <begin position="142"/>
        <end position="153"/>
    </location>
</feature>
<dbReference type="SUPFAM" id="SSF57903">
    <property type="entry name" value="FYVE/PHD zinc finger"/>
    <property type="match status" value="1"/>
</dbReference>
<evidence type="ECO:0000256" key="1">
    <source>
        <dbReference type="ARBA" id="ARBA00022723"/>
    </source>
</evidence>
<feature type="compositionally biased region" description="Basic and acidic residues" evidence="5">
    <location>
        <begin position="416"/>
        <end position="425"/>
    </location>
</feature>
<dbReference type="GO" id="GO:0008270">
    <property type="term" value="F:zinc ion binding"/>
    <property type="evidence" value="ECO:0007669"/>
    <property type="project" value="UniProtKB-KW"/>
</dbReference>
<dbReference type="Proteomes" id="UP000794436">
    <property type="component" value="Unassembled WGS sequence"/>
</dbReference>
<feature type="region of interest" description="Disordered" evidence="5">
    <location>
        <begin position="113"/>
        <end position="153"/>
    </location>
</feature>
<evidence type="ECO:0000256" key="5">
    <source>
        <dbReference type="SAM" id="MobiDB-lite"/>
    </source>
</evidence>
<feature type="region of interest" description="Disordered" evidence="5">
    <location>
        <begin position="457"/>
        <end position="495"/>
    </location>
</feature>
<dbReference type="InterPro" id="IPR017455">
    <property type="entry name" value="Znf_FYVE-rel"/>
</dbReference>
<comment type="caution">
    <text evidence="7">The sequence shown here is derived from an EMBL/GenBank/DDBJ whole genome shotgun (WGS) entry which is preliminary data.</text>
</comment>
<evidence type="ECO:0000256" key="3">
    <source>
        <dbReference type="ARBA" id="ARBA00022833"/>
    </source>
</evidence>
<dbReference type="SUPFAM" id="SSF55781">
    <property type="entry name" value="GAF domain-like"/>
    <property type="match status" value="1"/>
</dbReference>
<proteinExistence type="predicted"/>
<dbReference type="InterPro" id="IPR003018">
    <property type="entry name" value="GAF"/>
</dbReference>
<dbReference type="InterPro" id="IPR029016">
    <property type="entry name" value="GAF-like_dom_sf"/>
</dbReference>
<dbReference type="AlphaFoldDB" id="A0A8K1C6W0"/>
<dbReference type="InterPro" id="IPR011011">
    <property type="entry name" value="Znf_FYVE_PHD"/>
</dbReference>
<dbReference type="InterPro" id="IPR013083">
    <property type="entry name" value="Znf_RING/FYVE/PHD"/>
</dbReference>
<feature type="region of interest" description="Disordered" evidence="5">
    <location>
        <begin position="1"/>
        <end position="21"/>
    </location>
</feature>
<feature type="compositionally biased region" description="Low complexity" evidence="5">
    <location>
        <begin position="459"/>
        <end position="473"/>
    </location>
</feature>
<keyword evidence="3" id="KW-0862">Zinc</keyword>
<dbReference type="PROSITE" id="PS50178">
    <property type="entry name" value="ZF_FYVE"/>
    <property type="match status" value="1"/>
</dbReference>
<keyword evidence="2 4" id="KW-0863">Zinc-finger</keyword>
<dbReference type="InterPro" id="IPR000306">
    <property type="entry name" value="Znf_FYVE"/>
</dbReference>
<evidence type="ECO:0000259" key="6">
    <source>
        <dbReference type="PROSITE" id="PS50178"/>
    </source>
</evidence>
<reference evidence="7" key="1">
    <citation type="submission" date="2019-03" db="EMBL/GenBank/DDBJ databases">
        <title>Long read genome sequence of the mycoparasitic Pythium oligandrum ATCC 38472 isolated from sugarbeet rhizosphere.</title>
        <authorList>
            <person name="Gaulin E."/>
        </authorList>
    </citation>
    <scope>NUCLEOTIDE SEQUENCE</scope>
    <source>
        <strain evidence="7">ATCC 38472_TT</strain>
    </source>
</reference>
<dbReference type="EMBL" id="SPLM01000144">
    <property type="protein sequence ID" value="TMW57528.1"/>
    <property type="molecule type" value="Genomic_DNA"/>
</dbReference>
<dbReference type="SMART" id="SM00064">
    <property type="entry name" value="FYVE"/>
    <property type="match status" value="1"/>
</dbReference>
<evidence type="ECO:0000313" key="8">
    <source>
        <dbReference type="Proteomes" id="UP000794436"/>
    </source>
</evidence>
<keyword evidence="1" id="KW-0479">Metal-binding</keyword>
<keyword evidence="8" id="KW-1185">Reference proteome</keyword>
<name>A0A8K1C6W0_PYTOL</name>
<feature type="compositionally biased region" description="Basic residues" evidence="5">
    <location>
        <begin position="395"/>
        <end position="405"/>
    </location>
</feature>
<dbReference type="OrthoDB" id="303614at2759"/>
<organism evidence="7 8">
    <name type="scientific">Pythium oligandrum</name>
    <name type="common">Mycoparasitic fungus</name>
    <dbReference type="NCBI Taxonomy" id="41045"/>
    <lineage>
        <taxon>Eukaryota</taxon>
        <taxon>Sar</taxon>
        <taxon>Stramenopiles</taxon>
        <taxon>Oomycota</taxon>
        <taxon>Peronosporomycetes</taxon>
        <taxon>Pythiales</taxon>
        <taxon>Pythiaceae</taxon>
        <taxon>Pythium</taxon>
    </lineage>
</organism>
<accession>A0A8K1C6W0</accession>
<protein>
    <recommendedName>
        <fullName evidence="6">FYVE-type domain-containing protein</fullName>
    </recommendedName>
</protein>
<feature type="compositionally biased region" description="Polar residues" evidence="5">
    <location>
        <begin position="201"/>
        <end position="211"/>
    </location>
</feature>
<dbReference type="Pfam" id="PF01363">
    <property type="entry name" value="FYVE"/>
    <property type="match status" value="1"/>
</dbReference>
<evidence type="ECO:0000313" key="7">
    <source>
        <dbReference type="EMBL" id="TMW57528.1"/>
    </source>
</evidence>
<dbReference type="PANTHER" id="PTHR43102:SF2">
    <property type="entry name" value="GAF DOMAIN-CONTAINING PROTEIN"/>
    <property type="match status" value="1"/>
</dbReference>
<feature type="region of interest" description="Disordered" evidence="5">
    <location>
        <begin position="167"/>
        <end position="211"/>
    </location>
</feature>
<feature type="compositionally biased region" description="Polar residues" evidence="5">
    <location>
        <begin position="173"/>
        <end position="189"/>
    </location>
</feature>
<feature type="region of interest" description="Disordered" evidence="5">
    <location>
        <begin position="395"/>
        <end position="442"/>
    </location>
</feature>
<sequence>MTTPPPTGRPRGFSRHQVKDQRTRITQILADRSTLQLSLVDKKNWVDKKHRPHCYFCQRKFGPFNRKHHCRACGDVVCSKCNRRRDVQVGSEPSDVVHVRLCFDCIDKSLTSAGESDADDRSDSSVIDSAATPSDRLIKSAHSGSATTTRSTVTSMGSTVDLAAYESDASDRGSFQSNTSDETSSNASQSDDEDEEDGRYTTCSWRSASSNRGSHAYSLEFVPEHAERVDENVDLDEERRQAVLTALQANPTVQQREFDALCELACRALHCGVAAVSFFGGDVQWYKSRIGISQTELPRNVAFCSKVLDSTSPTIVLDVSQDRRFHQNPLVTGSAHIRFYASTPIHDPSTKRVVGTVFAMDPTAKEITPDRTSEVLSYLSTSAERLLDLSLHATKPRKGSRRARRVLSEPNVINDVGEKLSRSKSSETCSSRSTPSRTSSMVHLLDDEQLYCMTRDSSRWSSSSQPAESSQASVVARPRIHSSRTASPSPSGLAELHQQFASTQQLLVELRTSLNNAQRRNGASRVTSHEVEV</sequence>
<evidence type="ECO:0000256" key="2">
    <source>
        <dbReference type="ARBA" id="ARBA00022771"/>
    </source>
</evidence>
<dbReference type="Pfam" id="PF01590">
    <property type="entry name" value="GAF"/>
    <property type="match status" value="1"/>
</dbReference>
<dbReference type="Gene3D" id="3.30.40.10">
    <property type="entry name" value="Zinc/RING finger domain, C3HC4 (zinc finger)"/>
    <property type="match status" value="1"/>
</dbReference>
<gene>
    <name evidence="7" type="ORF">Poli38472_003453</name>
</gene>
<dbReference type="PANTHER" id="PTHR43102">
    <property type="entry name" value="SLR1143 PROTEIN"/>
    <property type="match status" value="1"/>
</dbReference>
<dbReference type="Gene3D" id="3.30.450.40">
    <property type="match status" value="1"/>
</dbReference>